<keyword evidence="4" id="KW-1185">Reference proteome</keyword>
<evidence type="ECO:0000256" key="2">
    <source>
        <dbReference type="SAM" id="MobiDB-lite"/>
    </source>
</evidence>
<dbReference type="PANTHER" id="PTHR10380:SF241">
    <property type="entry name" value="CUTICULAR PROTEIN 47EG-RELATED"/>
    <property type="match status" value="1"/>
</dbReference>
<evidence type="ECO:0000313" key="5">
    <source>
        <dbReference type="RefSeq" id="XP_017892838.1"/>
    </source>
</evidence>
<dbReference type="CTD" id="100117907"/>
<dbReference type="GO" id="GO:0008010">
    <property type="term" value="F:structural constituent of chitin-based larval cuticle"/>
    <property type="evidence" value="ECO:0007669"/>
    <property type="project" value="TreeGrafter"/>
</dbReference>
<dbReference type="Pfam" id="PF00379">
    <property type="entry name" value="Chitin_bind_4"/>
    <property type="match status" value="1"/>
</dbReference>
<dbReference type="InterPro" id="IPR000618">
    <property type="entry name" value="Insect_cuticle"/>
</dbReference>
<dbReference type="RefSeq" id="XP_017892838.1">
    <property type="nucleotide sequence ID" value="XM_018037349.2"/>
</dbReference>
<keyword evidence="1" id="KW-0193">Cuticle</keyword>
<evidence type="ECO:0000313" key="4">
    <source>
        <dbReference type="Proteomes" id="UP000694925"/>
    </source>
</evidence>
<dbReference type="AlphaFoldDB" id="A0AAJ7JGD9"/>
<gene>
    <name evidence="5" type="primary">LOC108632657</name>
</gene>
<dbReference type="PANTHER" id="PTHR10380">
    <property type="entry name" value="CUTICLE PROTEIN"/>
    <property type="match status" value="1"/>
</dbReference>
<keyword evidence="3" id="KW-0732">Signal</keyword>
<reference evidence="5" key="1">
    <citation type="submission" date="2025-08" db="UniProtKB">
        <authorList>
            <consortium name="RefSeq"/>
        </authorList>
    </citation>
    <scope>IDENTIFICATION</scope>
    <source>
        <tissue evidence="5">Whole body</tissue>
    </source>
</reference>
<protein>
    <submittedName>
        <fullName evidence="5">Endocuticle structural glycoprotein SgAbd-4-like</fullName>
    </submittedName>
</protein>
<accession>A0AAJ7JGD9</accession>
<dbReference type="PROSITE" id="PS51155">
    <property type="entry name" value="CHIT_BIND_RR_2"/>
    <property type="match status" value="1"/>
</dbReference>
<dbReference type="Proteomes" id="UP000694925">
    <property type="component" value="Unplaced"/>
</dbReference>
<sequence length="134" mass="14492">MYTTLILLISLVSWASAAPQKPGDQVIPIVSQSQEGPNPDGSYKWNYESGNGIKAEEEGHVENAGKEEEAMNAKGSFSYPSDGGQEISLTYVANENGFQPQGAHLPTTPEIPPLIQKALEWIAAHPSKEDQNQV</sequence>
<name>A0AAJ7JGD9_9HYME</name>
<feature type="signal peptide" evidence="3">
    <location>
        <begin position="1"/>
        <end position="17"/>
    </location>
</feature>
<dbReference type="InterPro" id="IPR050468">
    <property type="entry name" value="Cuticle_Struct_Prot"/>
</dbReference>
<feature type="region of interest" description="Disordered" evidence="2">
    <location>
        <begin position="27"/>
        <end position="79"/>
    </location>
</feature>
<feature type="chain" id="PRO_5042614739" evidence="3">
    <location>
        <begin position="18"/>
        <end position="134"/>
    </location>
</feature>
<organism evidence="4 5">
    <name type="scientific">Ceratina calcarata</name>
    <dbReference type="NCBI Taxonomy" id="156304"/>
    <lineage>
        <taxon>Eukaryota</taxon>
        <taxon>Metazoa</taxon>
        <taxon>Ecdysozoa</taxon>
        <taxon>Arthropoda</taxon>
        <taxon>Hexapoda</taxon>
        <taxon>Insecta</taxon>
        <taxon>Pterygota</taxon>
        <taxon>Neoptera</taxon>
        <taxon>Endopterygota</taxon>
        <taxon>Hymenoptera</taxon>
        <taxon>Apocrita</taxon>
        <taxon>Aculeata</taxon>
        <taxon>Apoidea</taxon>
        <taxon>Anthophila</taxon>
        <taxon>Apidae</taxon>
        <taxon>Ceratina</taxon>
        <taxon>Zadontomerus</taxon>
    </lineage>
</organism>
<feature type="compositionally biased region" description="Basic and acidic residues" evidence="2">
    <location>
        <begin position="54"/>
        <end position="71"/>
    </location>
</feature>
<dbReference type="KEGG" id="ccal:108632657"/>
<evidence type="ECO:0000256" key="1">
    <source>
        <dbReference type="PROSITE-ProRule" id="PRU00497"/>
    </source>
</evidence>
<dbReference type="GeneID" id="108632657"/>
<proteinExistence type="predicted"/>
<evidence type="ECO:0000256" key="3">
    <source>
        <dbReference type="SAM" id="SignalP"/>
    </source>
</evidence>
<dbReference type="PRINTS" id="PR00947">
    <property type="entry name" value="CUTICLE"/>
</dbReference>
<dbReference type="GO" id="GO:0062129">
    <property type="term" value="C:chitin-based extracellular matrix"/>
    <property type="evidence" value="ECO:0007669"/>
    <property type="project" value="TreeGrafter"/>
</dbReference>